<feature type="domain" description="Terminase large subunit-like endonuclease" evidence="2">
    <location>
        <begin position="274"/>
        <end position="563"/>
    </location>
</feature>
<dbReference type="Pfam" id="PF20441">
    <property type="entry name" value="TerL_nuclease"/>
    <property type="match status" value="1"/>
</dbReference>
<protein>
    <submittedName>
        <fullName evidence="3">Large Terminase</fullName>
    </submittedName>
</protein>
<organism evidence="3">
    <name type="scientific">Myoviridae sp. ct4tH12</name>
    <dbReference type="NCBI Taxonomy" id="2825031"/>
    <lineage>
        <taxon>Viruses</taxon>
        <taxon>Duplodnaviria</taxon>
        <taxon>Heunggongvirae</taxon>
        <taxon>Uroviricota</taxon>
        <taxon>Caudoviricetes</taxon>
    </lineage>
</organism>
<proteinExistence type="predicted"/>
<dbReference type="InterPro" id="IPR005021">
    <property type="entry name" value="Terminase_largesu-like"/>
</dbReference>
<accession>A0A8S5PYF3</accession>
<dbReference type="EMBL" id="BK015534">
    <property type="protein sequence ID" value="DAE11531.1"/>
    <property type="molecule type" value="Genomic_DNA"/>
</dbReference>
<evidence type="ECO:0000313" key="3">
    <source>
        <dbReference type="EMBL" id="DAE11531.1"/>
    </source>
</evidence>
<dbReference type="PANTHER" id="PTHR41287:SF1">
    <property type="entry name" value="PROTEIN YMFN"/>
    <property type="match status" value="1"/>
</dbReference>
<reference evidence="3" key="1">
    <citation type="journal article" date="2021" name="Proc. Natl. Acad. Sci. U.S.A.">
        <title>A Catalog of Tens of Thousands of Viruses from Human Metagenomes Reveals Hidden Associations with Chronic Diseases.</title>
        <authorList>
            <person name="Tisza M.J."/>
            <person name="Buck C.B."/>
        </authorList>
    </citation>
    <scope>NUCLEOTIDE SEQUENCE</scope>
    <source>
        <strain evidence="3">Ct4tH12</strain>
    </source>
</reference>
<name>A0A8S5PYF3_9CAUD</name>
<dbReference type="InterPro" id="IPR027417">
    <property type="entry name" value="P-loop_NTPase"/>
</dbReference>
<dbReference type="PANTHER" id="PTHR41287">
    <property type="match status" value="1"/>
</dbReference>
<dbReference type="Gene3D" id="3.40.50.300">
    <property type="entry name" value="P-loop containing nucleotide triphosphate hydrolases"/>
    <property type="match status" value="1"/>
</dbReference>
<evidence type="ECO:0000259" key="1">
    <source>
        <dbReference type="Pfam" id="PF03354"/>
    </source>
</evidence>
<dbReference type="Pfam" id="PF03354">
    <property type="entry name" value="TerL_ATPase"/>
    <property type="match status" value="1"/>
</dbReference>
<dbReference type="InterPro" id="IPR046462">
    <property type="entry name" value="TerL_nuclease"/>
</dbReference>
<feature type="domain" description="Terminase large subunit-like ATPase" evidence="1">
    <location>
        <begin position="83"/>
        <end position="268"/>
    </location>
</feature>
<sequence>MATKQFKQIAIQYAENVVAGKIIAGNNFLECKRFLEDLKREDLELHTKEPDLVCNIIERFMVHKQGESLKGEPLMNTPMLLQPWQVFTVYNLVGFYYTGTKERRYKEAFIFIPRKSGKTMFIAALAFALAILERRSGSIIYIVAASQKQACESFNDILYTLRYREMIDDFRVLNNNAEHSISYQFTDANGRPNGSIRIEALASNPDAQDSFNCNIAIADEVHAFKKSAQYNRFKEAMKAYTNKLMIGITTAGDNINSFCYRRLEYAKKVLNGTVKDDTLFCFVSQAEQDEHGQVDYTSPIQHEKANPSYGVTIRPADILQESLQAQNDPQQRKDFLSRSLNIYTSAMRAYFDLSEFRASDNKYNWTIEDLLRMPIDWYGGADLSRMYDLTAGALYGHYAKEDVDIIITHAFFPVTMAAKKADEDEIPLFGWADDGLLTMCNSPTVNAADVVNWFISMRQRGFKIKQIGHDRKFAREYFIEMKQARFNIIDQPQYYYLKSEGFRHIEQRAKDGKLYYLHSEAFEYCVENVSAIEKTDDMIQYEKIGQTNRIDLFDASVFACVRYLQNMERKQKAKDWWG</sequence>
<evidence type="ECO:0000259" key="2">
    <source>
        <dbReference type="Pfam" id="PF20441"/>
    </source>
</evidence>
<dbReference type="InterPro" id="IPR046461">
    <property type="entry name" value="TerL_ATPase"/>
</dbReference>
<dbReference type="GO" id="GO:0004519">
    <property type="term" value="F:endonuclease activity"/>
    <property type="evidence" value="ECO:0007669"/>
    <property type="project" value="InterPro"/>
</dbReference>